<reference evidence="17" key="2">
    <citation type="journal article" date="2006" name="Gene">
        <title>Plasmids in the aphid endosymbiont Buchnera aphidicola with the smallest genomes. A puzzling evolutionary story.</title>
        <authorList>
            <person name="Gil R."/>
            <person name="Sabater-Munoz B."/>
            <person name="Perez-Brocal V."/>
            <person name="Silva F.J."/>
            <person name="Latorre A."/>
        </authorList>
    </citation>
    <scope>NUCLEOTIDE SEQUENCE</scope>
    <source>
        <strain evidence="17">BCtu</strain>
        <plasmid evidence="17">pBCtu</plasmid>
    </source>
</reference>
<organism evidence="17">
    <name type="scientific">Buchnera aphidicola</name>
    <name type="common">Cinara tujafilina</name>
    <dbReference type="NCBI Taxonomy" id="261317"/>
    <lineage>
        <taxon>Bacteria</taxon>
        <taxon>Pseudomonadati</taxon>
        <taxon>Pseudomonadota</taxon>
        <taxon>Gammaproteobacteria</taxon>
        <taxon>Enterobacterales</taxon>
        <taxon>Erwiniaceae</taxon>
        <taxon>Buchnera</taxon>
    </lineage>
</organism>
<evidence type="ECO:0000256" key="11">
    <source>
        <dbReference type="ARBA" id="ARBA00023211"/>
    </source>
</evidence>
<evidence type="ECO:0000256" key="15">
    <source>
        <dbReference type="HAMAP-Rule" id="MF_01025"/>
    </source>
</evidence>
<dbReference type="PANTHER" id="PTHR10277">
    <property type="entry name" value="HOMOCITRATE SYNTHASE-RELATED"/>
    <property type="match status" value="1"/>
</dbReference>
<comment type="subunit">
    <text evidence="15">Homodimer.</text>
</comment>
<dbReference type="GO" id="GO:0009098">
    <property type="term" value="P:L-leucine biosynthetic process"/>
    <property type="evidence" value="ECO:0007669"/>
    <property type="project" value="UniProtKB-UniRule"/>
</dbReference>
<gene>
    <name evidence="15 17" type="primary">leuA</name>
</gene>
<dbReference type="GO" id="GO:0003985">
    <property type="term" value="F:acetyl-CoA C-acetyltransferase activity"/>
    <property type="evidence" value="ECO:0007669"/>
    <property type="project" value="UniProtKB-UniRule"/>
</dbReference>
<dbReference type="NCBIfam" id="TIGR00973">
    <property type="entry name" value="leuA_bact"/>
    <property type="match status" value="1"/>
</dbReference>
<evidence type="ECO:0000259" key="16">
    <source>
        <dbReference type="PROSITE" id="PS50991"/>
    </source>
</evidence>
<protein>
    <recommendedName>
        <fullName evidence="6 15">2-isopropylmalate synthase</fullName>
        <ecNumber evidence="5 15">2.3.3.13</ecNumber>
    </recommendedName>
    <alternativeName>
        <fullName evidence="13 15">Alpha-IPM synthase</fullName>
    </alternativeName>
    <alternativeName>
        <fullName evidence="15">Alpha-isopropylmalate synthase</fullName>
    </alternativeName>
</protein>
<dbReference type="EMBL" id="AY438024">
    <property type="protein sequence ID" value="AAR99726.1"/>
    <property type="molecule type" value="Genomic_DNA"/>
</dbReference>
<name>Q5WQ07_9GAMM</name>
<dbReference type="SMART" id="SM00917">
    <property type="entry name" value="LeuA_dimer"/>
    <property type="match status" value="1"/>
</dbReference>
<evidence type="ECO:0000256" key="10">
    <source>
        <dbReference type="ARBA" id="ARBA00022723"/>
    </source>
</evidence>
<keyword evidence="9 15" id="KW-0808">Transferase</keyword>
<feature type="region of interest" description="Regulatory domain" evidence="15">
    <location>
        <begin position="393"/>
        <end position="513"/>
    </location>
</feature>
<reference evidence="17" key="1">
    <citation type="submission" date="2003-10" db="EMBL/GenBank/DDBJ databases">
        <title>Molecular characterization of the biosynthetic plasmid of Buchnera aphidicola BCtu, primary endosymbiont of the aphid Cinara tujafilina.</title>
        <authorList>
            <person name="Gil-Garcia R."/>
            <person name="Perez-Brocal V."/>
            <person name="Ramos S."/>
            <person name="Latorre A."/>
        </authorList>
    </citation>
    <scope>NUCLEOTIDE SEQUENCE</scope>
    <source>
        <strain evidence="17">BCtu</strain>
        <plasmid evidence="17">pBCtu</plasmid>
    </source>
</reference>
<comment type="catalytic activity">
    <reaction evidence="1 15">
        <text>3-methyl-2-oxobutanoate + acetyl-CoA + H2O = (2S)-2-isopropylmalate + CoA + H(+)</text>
        <dbReference type="Rhea" id="RHEA:21524"/>
        <dbReference type="ChEBI" id="CHEBI:1178"/>
        <dbReference type="ChEBI" id="CHEBI:11851"/>
        <dbReference type="ChEBI" id="CHEBI:15377"/>
        <dbReference type="ChEBI" id="CHEBI:15378"/>
        <dbReference type="ChEBI" id="CHEBI:57287"/>
        <dbReference type="ChEBI" id="CHEBI:57288"/>
        <dbReference type="EC" id="2.3.3.13"/>
    </reaction>
</comment>
<dbReference type="AlphaFoldDB" id="Q5WQ07"/>
<evidence type="ECO:0000256" key="14">
    <source>
        <dbReference type="ARBA" id="ARBA00037629"/>
    </source>
</evidence>
<dbReference type="EC" id="2.3.3.13" evidence="5 15"/>
<dbReference type="InterPro" id="IPR005671">
    <property type="entry name" value="LeuA_bact_synth"/>
</dbReference>
<keyword evidence="7 15" id="KW-0432">Leucine biosynthesis</keyword>
<dbReference type="InterPro" id="IPR013785">
    <property type="entry name" value="Aldolase_TIM"/>
</dbReference>
<evidence type="ECO:0000256" key="5">
    <source>
        <dbReference type="ARBA" id="ARBA00012973"/>
    </source>
</evidence>
<accession>Q5WQ07</accession>
<dbReference type="GO" id="GO:0030145">
    <property type="term" value="F:manganese ion binding"/>
    <property type="evidence" value="ECO:0007669"/>
    <property type="project" value="UniProtKB-UniRule"/>
</dbReference>
<evidence type="ECO:0000256" key="3">
    <source>
        <dbReference type="ARBA" id="ARBA00004689"/>
    </source>
</evidence>
<dbReference type="InterPro" id="IPR013709">
    <property type="entry name" value="2-isopropylmalate_synth_dimer"/>
</dbReference>
<dbReference type="NCBIfam" id="NF002084">
    <property type="entry name" value="PRK00915.1-1"/>
    <property type="match status" value="1"/>
</dbReference>
<comment type="cofactor">
    <cofactor evidence="15">
        <name>Mn(2+)</name>
        <dbReference type="ChEBI" id="CHEBI:29035"/>
    </cofactor>
</comment>
<dbReference type="FunFam" id="1.10.238.260:FF:000001">
    <property type="entry name" value="2-isopropylmalate synthase"/>
    <property type="match status" value="1"/>
</dbReference>
<feature type="binding site" evidence="15">
    <location>
        <position position="14"/>
    </location>
    <ligand>
        <name>Mn(2+)</name>
        <dbReference type="ChEBI" id="CHEBI:29035"/>
    </ligand>
</feature>
<dbReference type="Gene3D" id="3.30.160.270">
    <property type="match status" value="1"/>
</dbReference>
<evidence type="ECO:0000313" key="17">
    <source>
        <dbReference type="EMBL" id="AAR99726.1"/>
    </source>
</evidence>
<dbReference type="Gene3D" id="1.10.238.260">
    <property type="match status" value="1"/>
</dbReference>
<dbReference type="InterPro" id="IPR000891">
    <property type="entry name" value="PYR_CT"/>
</dbReference>
<dbReference type="InterPro" id="IPR002034">
    <property type="entry name" value="AIPM/Hcit_synth_CS"/>
</dbReference>
<dbReference type="PROSITE" id="PS00816">
    <property type="entry name" value="AIPM_HOMOCIT_SYNTH_2"/>
    <property type="match status" value="1"/>
</dbReference>
<evidence type="ECO:0000256" key="7">
    <source>
        <dbReference type="ARBA" id="ARBA00022430"/>
    </source>
</evidence>
<dbReference type="SUPFAM" id="SSF110921">
    <property type="entry name" value="2-isopropylmalate synthase LeuA, allosteric (dimerisation) domain"/>
    <property type="match status" value="1"/>
</dbReference>
<dbReference type="FunFam" id="3.20.20.70:FF:000010">
    <property type="entry name" value="2-isopropylmalate synthase"/>
    <property type="match status" value="1"/>
</dbReference>
<comment type="function">
    <text evidence="14 15">Catalyzes the condensation of the acetyl group of acetyl-CoA with 3-methyl-2-oxobutanoate (2-ketoisovalerate) to form 3-carboxy-3-hydroxy-4-methylpentanoate (2-isopropylmalate).</text>
</comment>
<dbReference type="HAMAP" id="MF_01025">
    <property type="entry name" value="LeuA_type1"/>
    <property type="match status" value="1"/>
</dbReference>
<dbReference type="PROSITE" id="PS50991">
    <property type="entry name" value="PYR_CT"/>
    <property type="match status" value="1"/>
</dbReference>
<feature type="binding site" evidence="15">
    <location>
        <position position="238"/>
    </location>
    <ligand>
        <name>Mn(2+)</name>
        <dbReference type="ChEBI" id="CHEBI:29035"/>
    </ligand>
</feature>
<dbReference type="PANTHER" id="PTHR10277:SF9">
    <property type="entry name" value="2-ISOPROPYLMALATE SYNTHASE 1, CHLOROPLASTIC-RELATED"/>
    <property type="match status" value="1"/>
</dbReference>
<keyword evidence="12 15" id="KW-0100">Branched-chain amino acid biosynthesis</keyword>
<evidence type="ECO:0000256" key="8">
    <source>
        <dbReference type="ARBA" id="ARBA00022605"/>
    </source>
</evidence>
<evidence type="ECO:0000256" key="6">
    <source>
        <dbReference type="ARBA" id="ARBA00018198"/>
    </source>
</evidence>
<feature type="domain" description="Pyruvate carboxyltransferase" evidence="16">
    <location>
        <begin position="5"/>
        <end position="267"/>
    </location>
</feature>
<evidence type="ECO:0000256" key="9">
    <source>
        <dbReference type="ARBA" id="ARBA00022679"/>
    </source>
</evidence>
<evidence type="ECO:0000256" key="4">
    <source>
        <dbReference type="ARBA" id="ARBA00009396"/>
    </source>
</evidence>
<dbReference type="InterPro" id="IPR054691">
    <property type="entry name" value="LeuA/HCS_post-cat"/>
</dbReference>
<evidence type="ECO:0000256" key="13">
    <source>
        <dbReference type="ARBA" id="ARBA00029993"/>
    </source>
</evidence>
<keyword evidence="15" id="KW-0963">Cytoplasm</keyword>
<proteinExistence type="inferred from homology"/>
<keyword evidence="10 15" id="KW-0479">Metal-binding</keyword>
<comment type="subcellular location">
    <subcellularLocation>
        <location evidence="2">Cytoplasm</location>
    </subcellularLocation>
</comment>
<feature type="binding site" evidence="15">
    <location>
        <position position="204"/>
    </location>
    <ligand>
        <name>Mn(2+)</name>
        <dbReference type="ChEBI" id="CHEBI:29035"/>
    </ligand>
</feature>
<dbReference type="Pfam" id="PF00682">
    <property type="entry name" value="HMGL-like"/>
    <property type="match status" value="1"/>
</dbReference>
<keyword evidence="17" id="KW-0614">Plasmid</keyword>
<dbReference type="NCBIfam" id="NF002086">
    <property type="entry name" value="PRK00915.1-3"/>
    <property type="match status" value="1"/>
</dbReference>
<evidence type="ECO:0000256" key="1">
    <source>
        <dbReference type="ARBA" id="ARBA00000064"/>
    </source>
</evidence>
<evidence type="ECO:0000256" key="12">
    <source>
        <dbReference type="ARBA" id="ARBA00023304"/>
    </source>
</evidence>
<dbReference type="GO" id="GO:0003852">
    <property type="term" value="F:2-isopropylmalate synthase activity"/>
    <property type="evidence" value="ECO:0007669"/>
    <property type="project" value="UniProtKB-UniRule"/>
</dbReference>
<dbReference type="Pfam" id="PF08502">
    <property type="entry name" value="LeuA_dimer"/>
    <property type="match status" value="1"/>
</dbReference>
<dbReference type="Pfam" id="PF22617">
    <property type="entry name" value="HCS_D2"/>
    <property type="match status" value="1"/>
</dbReference>
<geneLocation type="plasmid" evidence="17">
    <name>pBCtu</name>
</geneLocation>
<comment type="similarity">
    <text evidence="4 15">Belongs to the alpha-IPM synthase/homocitrate synthase family. LeuA type 1 subfamily.</text>
</comment>
<feature type="binding site" evidence="15">
    <location>
        <position position="202"/>
    </location>
    <ligand>
        <name>Mn(2+)</name>
        <dbReference type="ChEBI" id="CHEBI:29035"/>
    </ligand>
</feature>
<comment type="pathway">
    <text evidence="3 15">Amino-acid biosynthesis; L-leucine biosynthesis; L-leucine from 3-methyl-2-oxobutanoate: step 1/4.</text>
</comment>
<dbReference type="PROSITE" id="PS00815">
    <property type="entry name" value="AIPM_HOMOCIT_SYNTH_1"/>
    <property type="match status" value="1"/>
</dbReference>
<evidence type="ECO:0000256" key="2">
    <source>
        <dbReference type="ARBA" id="ARBA00004496"/>
    </source>
</evidence>
<dbReference type="InterPro" id="IPR050073">
    <property type="entry name" value="2-IPM_HCS-like"/>
</dbReference>
<keyword evidence="11 15" id="KW-0464">Manganese</keyword>
<dbReference type="UniPathway" id="UPA00048">
    <property type="reaction ID" value="UER00070"/>
</dbReference>
<dbReference type="Gene3D" id="3.20.20.70">
    <property type="entry name" value="Aldolase class I"/>
    <property type="match status" value="1"/>
</dbReference>
<dbReference type="InterPro" id="IPR036230">
    <property type="entry name" value="LeuA_allosteric_dom_sf"/>
</dbReference>
<dbReference type="GO" id="GO:0005829">
    <property type="term" value="C:cytosol"/>
    <property type="evidence" value="ECO:0007669"/>
    <property type="project" value="TreeGrafter"/>
</dbReference>
<sequence length="513" mass="56973">MNKKVLIFDTTLRDGEQALPASLSSKEKLQIALSLERLGVDIIEAGFPISSPGDFKSVELISKNIKNCKICSLARCLPQDIETASQAMKFAVSPRIHVFLGTSSIHIESRLKKSFHEITEMMINAIKKARKYTDDVEFSCEDAGRTSLDDLCFFVEKAIKYGANTINIPDTVGYTLPAQFKNIIEILHKKVPNIHKAIISVHCHNDLGMAVGNSISAIEAGARQIEGTISGLGERAGNAALEEIIMALKIHEKTLGVTTNIKTKEIYRTSKIISQLCHTPIPVNKAIIGKNAFSHSSGIHQDGILKNKKNYEIIDPVDIGLKKSILNLTSRSGRAAVNHRMNEMGYQQKDYDINKLYIDFLKLADKKGQIFDYDLEALAFINNQKEKKIEFFQLKYFDIQSKLSGLSTASVILKCGSKKSIQEVTTKNGPIDAIYQALNKAVLYPIKLKKFNLIAKGEGKDALGQANILIKYKSRNFHGIGLSTDVIEASAKALINVFNHIYQSDLIEKKFNK</sequence>
<dbReference type="SUPFAM" id="SSF51569">
    <property type="entry name" value="Aldolase"/>
    <property type="match status" value="1"/>
</dbReference>
<keyword evidence="8 15" id="KW-0028">Amino-acid biosynthesis</keyword>
<dbReference type="CDD" id="cd07940">
    <property type="entry name" value="DRE_TIM_IPMS"/>
    <property type="match status" value="1"/>
</dbReference>